<proteinExistence type="predicted"/>
<comment type="subcellular location">
    <subcellularLocation>
        <location evidence="1">Cell envelope</location>
    </subcellularLocation>
</comment>
<dbReference type="PANTHER" id="PTHR32347:SF29">
    <property type="entry name" value="UPF0194 MEMBRANE PROTEIN YBHG"/>
    <property type="match status" value="1"/>
</dbReference>
<keyword evidence="3" id="KW-0472">Membrane</keyword>
<keyword evidence="3" id="KW-0812">Transmembrane</keyword>
<dbReference type="InterPro" id="IPR058637">
    <property type="entry name" value="YknX-like_C"/>
</dbReference>
<keyword evidence="3" id="KW-1133">Transmembrane helix</keyword>
<dbReference type="GO" id="GO:0030313">
    <property type="term" value="C:cell envelope"/>
    <property type="evidence" value="ECO:0007669"/>
    <property type="project" value="UniProtKB-SubCell"/>
</dbReference>
<dbReference type="InterPro" id="IPR050465">
    <property type="entry name" value="UPF0194_transport"/>
</dbReference>
<evidence type="ECO:0000259" key="4">
    <source>
        <dbReference type="Pfam" id="PF25989"/>
    </source>
</evidence>
<dbReference type="Gene3D" id="2.40.420.20">
    <property type="match status" value="1"/>
</dbReference>
<keyword evidence="6" id="KW-1185">Reference proteome</keyword>
<organism evidence="5 6">
    <name type="scientific">Saltatorellus ferox</name>
    <dbReference type="NCBI Taxonomy" id="2528018"/>
    <lineage>
        <taxon>Bacteria</taxon>
        <taxon>Pseudomonadati</taxon>
        <taxon>Planctomycetota</taxon>
        <taxon>Planctomycetia</taxon>
        <taxon>Planctomycetia incertae sedis</taxon>
        <taxon>Saltatorellus</taxon>
    </lineage>
</organism>
<accession>A0A518ENP1</accession>
<dbReference type="EMBL" id="CP036434">
    <property type="protein sequence ID" value="QDV05708.1"/>
    <property type="molecule type" value="Genomic_DNA"/>
</dbReference>
<reference evidence="5 6" key="1">
    <citation type="submission" date="2019-02" db="EMBL/GenBank/DDBJ databases">
        <title>Deep-cultivation of Planctomycetes and their phenomic and genomic characterization uncovers novel biology.</title>
        <authorList>
            <person name="Wiegand S."/>
            <person name="Jogler M."/>
            <person name="Boedeker C."/>
            <person name="Pinto D."/>
            <person name="Vollmers J."/>
            <person name="Rivas-Marin E."/>
            <person name="Kohn T."/>
            <person name="Peeters S.H."/>
            <person name="Heuer A."/>
            <person name="Rast P."/>
            <person name="Oberbeckmann S."/>
            <person name="Bunk B."/>
            <person name="Jeske O."/>
            <person name="Meyerdierks A."/>
            <person name="Storesund J.E."/>
            <person name="Kallscheuer N."/>
            <person name="Luecker S."/>
            <person name="Lage O.M."/>
            <person name="Pohl T."/>
            <person name="Merkel B.J."/>
            <person name="Hornburger P."/>
            <person name="Mueller R.-W."/>
            <person name="Bruemmer F."/>
            <person name="Labrenz M."/>
            <person name="Spormann A.M."/>
            <person name="Op den Camp H."/>
            <person name="Overmann J."/>
            <person name="Amann R."/>
            <person name="Jetten M.S.M."/>
            <person name="Mascher T."/>
            <person name="Medema M.H."/>
            <person name="Devos D.P."/>
            <person name="Kaster A.-K."/>
            <person name="Ovreas L."/>
            <person name="Rohde M."/>
            <person name="Galperin M.Y."/>
            <person name="Jogler C."/>
        </authorList>
    </citation>
    <scope>NUCLEOTIDE SEQUENCE [LARGE SCALE GENOMIC DNA]</scope>
    <source>
        <strain evidence="5 6">Poly30</strain>
    </source>
</reference>
<evidence type="ECO:0000313" key="6">
    <source>
        <dbReference type="Proteomes" id="UP000320390"/>
    </source>
</evidence>
<evidence type="ECO:0000313" key="5">
    <source>
        <dbReference type="EMBL" id="QDV05708.1"/>
    </source>
</evidence>
<evidence type="ECO:0000256" key="1">
    <source>
        <dbReference type="ARBA" id="ARBA00004196"/>
    </source>
</evidence>
<protein>
    <submittedName>
        <fullName evidence="5">Efflux system component YknX</fullName>
    </submittedName>
</protein>
<dbReference type="Pfam" id="PF25989">
    <property type="entry name" value="YknX_C"/>
    <property type="match status" value="1"/>
</dbReference>
<name>A0A518ENP1_9BACT</name>
<dbReference type="Proteomes" id="UP000320390">
    <property type="component" value="Chromosome"/>
</dbReference>
<gene>
    <name evidence="5" type="primary">yknX</name>
    <name evidence="5" type="ORF">Poly30_12090</name>
</gene>
<keyword evidence="2" id="KW-0175">Coiled coil</keyword>
<dbReference type="PANTHER" id="PTHR32347">
    <property type="entry name" value="EFFLUX SYSTEM COMPONENT YKNX-RELATED"/>
    <property type="match status" value="1"/>
</dbReference>
<feature type="transmembrane region" description="Helical" evidence="3">
    <location>
        <begin position="9"/>
        <end position="27"/>
    </location>
</feature>
<evidence type="ECO:0000256" key="3">
    <source>
        <dbReference type="SAM" id="Phobius"/>
    </source>
</evidence>
<dbReference type="AlphaFoldDB" id="A0A518ENP1"/>
<evidence type="ECO:0000256" key="2">
    <source>
        <dbReference type="ARBA" id="ARBA00023054"/>
    </source>
</evidence>
<sequence length="405" mass="43856">MPARSVKRILFTIGAIVLVSAIVYVAYRPAPVTVETASVTRGELTVTLDEEGFTRVRERHLVLAPLDGLLHRITLDPGDDVVAQTTHIATVEPLAPGLLDERSVAMAEARVGAARAAVKRARELELTAKKLLASARDEVERLRRSGSATSQISVTHAEREALFREGELAAAGASIRVAEYDLEQATAALLLARPQGEDGAPPPSPPKRMLIVRAPADGKVLRVLRMSEGPVRIGEPLVELGDTHQLEIVADYLTTEAVRIRPGMEATIGGWGGESELVARVRRVEPSAVTKVSSLGIEEQRVNVILDLASSGEESAGLEDGFRVEVRVTEWRGKDVLLVPEGALVKDAEGWFVFVLDGHRAWRTAVKPGHRDGRQVEILSELAPGTEVLLYPGDRVGDGVRIERR</sequence>
<feature type="domain" description="YknX-like C-terminal permuted SH3-like" evidence="4">
    <location>
        <begin position="337"/>
        <end position="403"/>
    </location>
</feature>